<proteinExistence type="predicted"/>
<reference evidence="1" key="2">
    <citation type="journal article" date="2015" name="Data Brief">
        <title>Shoot transcriptome of the giant reed, Arundo donax.</title>
        <authorList>
            <person name="Barrero R.A."/>
            <person name="Guerrero F.D."/>
            <person name="Moolhuijzen P."/>
            <person name="Goolsby J.A."/>
            <person name="Tidwell J."/>
            <person name="Bellgard S.E."/>
            <person name="Bellgard M.I."/>
        </authorList>
    </citation>
    <scope>NUCLEOTIDE SEQUENCE</scope>
    <source>
        <tissue evidence="1">Shoot tissue taken approximately 20 cm above the soil surface</tissue>
    </source>
</reference>
<evidence type="ECO:0000313" key="1">
    <source>
        <dbReference type="EMBL" id="JAD69162.1"/>
    </source>
</evidence>
<dbReference type="AlphaFoldDB" id="A0A0A9CCE8"/>
<reference evidence="1" key="1">
    <citation type="submission" date="2014-09" db="EMBL/GenBank/DDBJ databases">
        <authorList>
            <person name="Magalhaes I.L.F."/>
            <person name="Oliveira U."/>
            <person name="Santos F.R."/>
            <person name="Vidigal T.H.D.A."/>
            <person name="Brescovit A.D."/>
            <person name="Santos A.J."/>
        </authorList>
    </citation>
    <scope>NUCLEOTIDE SEQUENCE</scope>
    <source>
        <tissue evidence="1">Shoot tissue taken approximately 20 cm above the soil surface</tissue>
    </source>
</reference>
<organism evidence="1">
    <name type="scientific">Arundo donax</name>
    <name type="common">Giant reed</name>
    <name type="synonym">Donax arundinaceus</name>
    <dbReference type="NCBI Taxonomy" id="35708"/>
    <lineage>
        <taxon>Eukaryota</taxon>
        <taxon>Viridiplantae</taxon>
        <taxon>Streptophyta</taxon>
        <taxon>Embryophyta</taxon>
        <taxon>Tracheophyta</taxon>
        <taxon>Spermatophyta</taxon>
        <taxon>Magnoliopsida</taxon>
        <taxon>Liliopsida</taxon>
        <taxon>Poales</taxon>
        <taxon>Poaceae</taxon>
        <taxon>PACMAD clade</taxon>
        <taxon>Arundinoideae</taxon>
        <taxon>Arundineae</taxon>
        <taxon>Arundo</taxon>
    </lineage>
</organism>
<sequence>MCYQMCRVQHVWYTHASLHAKHTSCQN</sequence>
<dbReference type="EMBL" id="GBRH01228733">
    <property type="protein sequence ID" value="JAD69162.1"/>
    <property type="molecule type" value="Transcribed_RNA"/>
</dbReference>
<protein>
    <submittedName>
        <fullName evidence="1">Uncharacterized protein</fullName>
    </submittedName>
</protein>
<accession>A0A0A9CCE8</accession>
<name>A0A0A9CCE8_ARUDO</name>